<reference evidence="1 2" key="1">
    <citation type="journal article" date="2016" name="Nat. Commun.">
        <title>Thousands of microbial genomes shed light on interconnected biogeochemical processes in an aquifer system.</title>
        <authorList>
            <person name="Anantharaman K."/>
            <person name="Brown C.T."/>
            <person name="Hug L.A."/>
            <person name="Sharon I."/>
            <person name="Castelle C.J."/>
            <person name="Probst A.J."/>
            <person name="Thomas B.C."/>
            <person name="Singh A."/>
            <person name="Wilkins M.J."/>
            <person name="Karaoz U."/>
            <person name="Brodie E.L."/>
            <person name="Williams K.H."/>
            <person name="Hubbard S.S."/>
            <person name="Banfield J.F."/>
        </authorList>
    </citation>
    <scope>NUCLEOTIDE SEQUENCE [LARGE SCALE GENOMIC DNA]</scope>
</reference>
<proteinExistence type="predicted"/>
<protein>
    <submittedName>
        <fullName evidence="1">Uncharacterized protein</fullName>
    </submittedName>
</protein>
<dbReference type="Proteomes" id="UP000176854">
    <property type="component" value="Unassembled WGS sequence"/>
</dbReference>
<evidence type="ECO:0000313" key="2">
    <source>
        <dbReference type="Proteomes" id="UP000176854"/>
    </source>
</evidence>
<evidence type="ECO:0000313" key="1">
    <source>
        <dbReference type="EMBL" id="OGG08445.1"/>
    </source>
</evidence>
<dbReference type="EMBL" id="MFJC01000066">
    <property type="protein sequence ID" value="OGG08445.1"/>
    <property type="molecule type" value="Genomic_DNA"/>
</dbReference>
<comment type="caution">
    <text evidence="1">The sequence shown here is derived from an EMBL/GenBank/DDBJ whole genome shotgun (WGS) entry which is preliminary data.</text>
</comment>
<accession>A0A1F5Z7U8</accession>
<gene>
    <name evidence="1" type="ORF">A2154_04695</name>
</gene>
<sequence>MLDYIAMVCFENNMPALTTAVVETTAFALYAEYGLKFPDYRLGIDFKILGMDMHNWKMIYTFLP</sequence>
<dbReference type="AlphaFoldDB" id="A0A1F5Z7U8"/>
<organism evidence="1 2">
    <name type="scientific">Candidatus Gottesmanbacteria bacterium RBG_16_43_7</name>
    <dbReference type="NCBI Taxonomy" id="1798373"/>
    <lineage>
        <taxon>Bacteria</taxon>
        <taxon>Candidatus Gottesmaniibacteriota</taxon>
    </lineage>
</organism>
<name>A0A1F5Z7U8_9BACT</name>